<gene>
    <name evidence="8" type="ORF">ULMA_05880</name>
</gene>
<dbReference type="GO" id="GO:0003677">
    <property type="term" value="F:DNA binding"/>
    <property type="evidence" value="ECO:0007669"/>
    <property type="project" value="InterPro"/>
</dbReference>
<dbReference type="Gene3D" id="1.25.40.10">
    <property type="entry name" value="Tetratricopeptide repeat domain"/>
    <property type="match status" value="2"/>
</dbReference>
<keyword evidence="2" id="KW-0963">Cytoplasm</keyword>
<organism evidence="8 9">
    <name type="scientific">Patiriisocius marinus</name>
    <dbReference type="NCBI Taxonomy" id="1397112"/>
    <lineage>
        <taxon>Bacteria</taxon>
        <taxon>Pseudomonadati</taxon>
        <taxon>Bacteroidota</taxon>
        <taxon>Flavobacteriia</taxon>
        <taxon>Flavobacteriales</taxon>
        <taxon>Flavobacteriaceae</taxon>
        <taxon>Patiriisocius</taxon>
    </lineage>
</organism>
<dbReference type="Proteomes" id="UP000326509">
    <property type="component" value="Unassembled WGS sequence"/>
</dbReference>
<comment type="subcellular location">
    <subcellularLocation>
        <location evidence="1">Cytoplasm</location>
    </subcellularLocation>
</comment>
<keyword evidence="4" id="KW-0802">TPR repeat</keyword>
<keyword evidence="6" id="KW-1133">Transmembrane helix</keyword>
<keyword evidence="6" id="KW-0472">Membrane</keyword>
<evidence type="ECO:0000259" key="7">
    <source>
        <dbReference type="PROSITE" id="PS00622"/>
    </source>
</evidence>
<dbReference type="InterPro" id="IPR036388">
    <property type="entry name" value="WH-like_DNA-bd_sf"/>
</dbReference>
<evidence type="ECO:0000256" key="3">
    <source>
        <dbReference type="ARBA" id="ARBA00022737"/>
    </source>
</evidence>
<dbReference type="InterPro" id="IPR016032">
    <property type="entry name" value="Sig_transdc_resp-reg_C-effctor"/>
</dbReference>
<evidence type="ECO:0000256" key="6">
    <source>
        <dbReference type="SAM" id="Phobius"/>
    </source>
</evidence>
<keyword evidence="6" id="KW-0812">Transmembrane</keyword>
<dbReference type="SUPFAM" id="SSF48452">
    <property type="entry name" value="TPR-like"/>
    <property type="match status" value="3"/>
</dbReference>
<dbReference type="PANTHER" id="PTHR46630:SF1">
    <property type="entry name" value="TETRATRICOPEPTIDE REPEAT PROTEIN 29"/>
    <property type="match status" value="1"/>
</dbReference>
<dbReference type="InterPro" id="IPR000792">
    <property type="entry name" value="Tscrpt_reg_LuxR_C"/>
</dbReference>
<dbReference type="PANTHER" id="PTHR46630">
    <property type="entry name" value="TETRATRICOPEPTIDE REPEAT PROTEIN 29"/>
    <property type="match status" value="1"/>
</dbReference>
<evidence type="ECO:0000256" key="2">
    <source>
        <dbReference type="ARBA" id="ARBA00022490"/>
    </source>
</evidence>
<protein>
    <recommendedName>
        <fullName evidence="7">HTH luxR-type domain-containing protein</fullName>
    </recommendedName>
</protein>
<feature type="domain" description="HTH luxR-type" evidence="7">
    <location>
        <begin position="608"/>
        <end position="635"/>
    </location>
</feature>
<keyword evidence="3" id="KW-0677">Repeat</keyword>
<dbReference type="AlphaFoldDB" id="A0A5J4IX86"/>
<reference evidence="8 9" key="1">
    <citation type="submission" date="2019-08" db="EMBL/GenBank/DDBJ databases">
        <title>Draft genome sequence of Ulvibacter marinus type strain NBRC 109484.</title>
        <authorList>
            <person name="Kawano K."/>
            <person name="Ushijima N."/>
            <person name="Kihara M."/>
            <person name="Itoh H."/>
        </authorList>
    </citation>
    <scope>NUCLEOTIDE SEQUENCE [LARGE SCALE GENOMIC DNA]</scope>
    <source>
        <strain evidence="8 9">NBRC 109484</strain>
    </source>
</reference>
<keyword evidence="9" id="KW-1185">Reference proteome</keyword>
<dbReference type="GO" id="GO:0006355">
    <property type="term" value="P:regulation of DNA-templated transcription"/>
    <property type="evidence" value="ECO:0007669"/>
    <property type="project" value="InterPro"/>
</dbReference>
<evidence type="ECO:0000256" key="1">
    <source>
        <dbReference type="ARBA" id="ARBA00004496"/>
    </source>
</evidence>
<dbReference type="Pfam" id="PF00196">
    <property type="entry name" value="GerE"/>
    <property type="match status" value="1"/>
</dbReference>
<comment type="similarity">
    <text evidence="5">Belongs to the Rap family.</text>
</comment>
<dbReference type="InterPro" id="IPR051476">
    <property type="entry name" value="Bac_ResReg_Asp_Phosphatase"/>
</dbReference>
<dbReference type="GO" id="GO:0005737">
    <property type="term" value="C:cytoplasm"/>
    <property type="evidence" value="ECO:0007669"/>
    <property type="project" value="UniProtKB-SubCell"/>
</dbReference>
<accession>A0A5J4IX86</accession>
<sequence>MIVRYNLSLNLSLILIFFVLSFNTIAQENVEDNQEKYLDSLREIVVSSTITGPKKIDALLGLGYATIGEEDGRALNYINEALNLSKKQNDSFNIIRSYNRLARLEIYYEDDNRAIAYADSALSYSNKNKLKHFAGIGFSYRLKGISYGYLQRNDLSLESFLKANSFLLKEEQGPEIKSYLAENYTDLASIYQSIENEQTALVCINKALQLAKDIDSYWEIGEAYDFLSSFYFEEKSYDLSRKYIDSAKVAYEKVDNIDGIHSLQKTNAAIHLKEKNFDKAIALYKQNLDVDRLDSLAYILTDDYIFLSKAYMEQEKIEMSKVYLDSASFQAEISENPVNLFDVASQKAKIFIKEGNSRNAISILKKVLSDPNINDYKESQKELYKQLYEVLEQNNNTIDAYTYLKKHSHLNDSLQDVIKQNKFNVLQSEFNYNELSSKLEARDAQLKVSETEQQRAQERTYFSVGLLLLLVAFFIYTLFRQKKLEKIKREGLIAKQEVLAVKQQALDNEVKFKNKQITDFAIHISEKNDLLENIKKKLKNVKAINETHKGIVNETIHYINSDIEHNKEKIQLYQQVDATNDSFRAKLDELYTNLNDKEKKVATMLRLGQTSKQIALQLGISAASVDNYRYNLRKKMEIPKGNSLKDFIKNL</sequence>
<dbReference type="InterPro" id="IPR011990">
    <property type="entry name" value="TPR-like_helical_dom_sf"/>
</dbReference>
<evidence type="ECO:0000313" key="9">
    <source>
        <dbReference type="Proteomes" id="UP000326509"/>
    </source>
</evidence>
<dbReference type="PRINTS" id="PR00038">
    <property type="entry name" value="HTHLUXR"/>
</dbReference>
<dbReference type="SMART" id="SM00421">
    <property type="entry name" value="HTH_LUXR"/>
    <property type="match status" value="1"/>
</dbReference>
<dbReference type="SMART" id="SM00028">
    <property type="entry name" value="TPR"/>
    <property type="match status" value="3"/>
</dbReference>
<evidence type="ECO:0000256" key="5">
    <source>
        <dbReference type="ARBA" id="ARBA00038253"/>
    </source>
</evidence>
<feature type="transmembrane region" description="Helical" evidence="6">
    <location>
        <begin position="461"/>
        <end position="479"/>
    </location>
</feature>
<evidence type="ECO:0000256" key="4">
    <source>
        <dbReference type="ARBA" id="ARBA00022803"/>
    </source>
</evidence>
<comment type="caution">
    <text evidence="8">The sequence shown here is derived from an EMBL/GenBank/DDBJ whole genome shotgun (WGS) entry which is preliminary data.</text>
</comment>
<dbReference type="Gene3D" id="1.10.10.10">
    <property type="entry name" value="Winged helix-like DNA-binding domain superfamily/Winged helix DNA-binding domain"/>
    <property type="match status" value="1"/>
</dbReference>
<evidence type="ECO:0000313" key="8">
    <source>
        <dbReference type="EMBL" id="GER58480.1"/>
    </source>
</evidence>
<dbReference type="SUPFAM" id="SSF46894">
    <property type="entry name" value="C-terminal effector domain of the bipartite response regulators"/>
    <property type="match status" value="1"/>
</dbReference>
<dbReference type="EMBL" id="BKCG01000001">
    <property type="protein sequence ID" value="GER58480.1"/>
    <property type="molecule type" value="Genomic_DNA"/>
</dbReference>
<proteinExistence type="inferred from homology"/>
<dbReference type="InterPro" id="IPR019734">
    <property type="entry name" value="TPR_rpt"/>
</dbReference>
<dbReference type="PROSITE" id="PS00622">
    <property type="entry name" value="HTH_LUXR_1"/>
    <property type="match status" value="1"/>
</dbReference>
<name>A0A5J4IX86_9FLAO</name>